<accession>A0A917CYX2</accession>
<comment type="caution">
    <text evidence="2">The sequence shown here is derived from an EMBL/GenBank/DDBJ whole genome shotgun (WGS) entry which is preliminary data.</text>
</comment>
<keyword evidence="3" id="KW-1185">Reference proteome</keyword>
<dbReference type="GO" id="GO:0071111">
    <property type="term" value="F:cyclic-guanylate-specific phosphodiesterase activity"/>
    <property type="evidence" value="ECO:0007669"/>
    <property type="project" value="InterPro"/>
</dbReference>
<dbReference type="Pfam" id="PF00563">
    <property type="entry name" value="EAL"/>
    <property type="match status" value="1"/>
</dbReference>
<gene>
    <name evidence="2" type="ORF">GCM10007304_15180</name>
</gene>
<evidence type="ECO:0000313" key="2">
    <source>
        <dbReference type="EMBL" id="GGG02176.1"/>
    </source>
</evidence>
<dbReference type="InterPro" id="IPR035919">
    <property type="entry name" value="EAL_sf"/>
</dbReference>
<evidence type="ECO:0000259" key="1">
    <source>
        <dbReference type="PROSITE" id="PS50883"/>
    </source>
</evidence>
<dbReference type="Proteomes" id="UP000654257">
    <property type="component" value="Unassembled WGS sequence"/>
</dbReference>
<evidence type="ECO:0000313" key="3">
    <source>
        <dbReference type="Proteomes" id="UP000654257"/>
    </source>
</evidence>
<dbReference type="AlphaFoldDB" id="A0A917CYX2"/>
<dbReference type="SUPFAM" id="SSF141868">
    <property type="entry name" value="EAL domain-like"/>
    <property type="match status" value="1"/>
</dbReference>
<dbReference type="PANTHER" id="PTHR33121:SF76">
    <property type="entry name" value="SIGNALING PROTEIN"/>
    <property type="match status" value="1"/>
</dbReference>
<dbReference type="PROSITE" id="PS50883">
    <property type="entry name" value="EAL"/>
    <property type="match status" value="1"/>
</dbReference>
<reference evidence="2" key="2">
    <citation type="submission" date="2020-09" db="EMBL/GenBank/DDBJ databases">
        <authorList>
            <person name="Sun Q."/>
            <person name="Sedlacek I."/>
        </authorList>
    </citation>
    <scope>NUCLEOTIDE SEQUENCE</scope>
    <source>
        <strain evidence="2">CCM 7905</strain>
    </source>
</reference>
<dbReference type="Gene3D" id="3.20.20.450">
    <property type="entry name" value="EAL domain"/>
    <property type="match status" value="1"/>
</dbReference>
<dbReference type="SMART" id="SM00052">
    <property type="entry name" value="EAL"/>
    <property type="match status" value="1"/>
</dbReference>
<name>A0A917CYX2_9NOCA</name>
<sequence>MRDLRTTESAAQAWVSSLRITSLFQPVVDLHTGDVVGFEALTRGPAGGSMESPAALFAAAAERRAVAELDWSCRTTALRGALEANLPTSLHLFLNMEPSTMDMSPPPEVRDVLDDSTGLSITVEITERDLLSDPGGLLRSVAHARELGWRIAVDDVGADPASLAFLPFLRPDVIKLDMRLVQNRSDADTAMTVMAVAAESDRTGAAVLAEGIETDQHLRAAREMGATLGQGWLFGKPAPLAAYPGIDTAPTIPVASVPASVTARVPAAVTPFGMASAVRKNRRGSSFVVSTIMDQLRRGALAVAPTTICLTTVPNAVRDAHGSDALLSENCALYAMFGAGPADSAVRRVFLHPDEPLAGEWSFVVVNPHFAAAVVALQDADGQFAFCLTYDRTLVLAVASLLLFRLPRAPTH</sequence>
<dbReference type="PANTHER" id="PTHR33121">
    <property type="entry name" value="CYCLIC DI-GMP PHOSPHODIESTERASE PDEF"/>
    <property type="match status" value="1"/>
</dbReference>
<dbReference type="InterPro" id="IPR050706">
    <property type="entry name" value="Cyclic-di-GMP_PDE-like"/>
</dbReference>
<protein>
    <recommendedName>
        <fullName evidence="1">EAL domain-containing protein</fullName>
    </recommendedName>
</protein>
<dbReference type="RefSeq" id="WP_188544226.1">
    <property type="nucleotide sequence ID" value="NZ_BMCU01000002.1"/>
</dbReference>
<dbReference type="InterPro" id="IPR001633">
    <property type="entry name" value="EAL_dom"/>
</dbReference>
<organism evidence="2 3">
    <name type="scientific">Rhodococcoides trifolii</name>
    <dbReference type="NCBI Taxonomy" id="908250"/>
    <lineage>
        <taxon>Bacteria</taxon>
        <taxon>Bacillati</taxon>
        <taxon>Actinomycetota</taxon>
        <taxon>Actinomycetes</taxon>
        <taxon>Mycobacteriales</taxon>
        <taxon>Nocardiaceae</taxon>
        <taxon>Rhodococcoides</taxon>
    </lineage>
</organism>
<dbReference type="CDD" id="cd01948">
    <property type="entry name" value="EAL"/>
    <property type="match status" value="1"/>
</dbReference>
<dbReference type="EMBL" id="BMCU01000002">
    <property type="protein sequence ID" value="GGG02176.1"/>
    <property type="molecule type" value="Genomic_DNA"/>
</dbReference>
<reference evidence="2" key="1">
    <citation type="journal article" date="2014" name="Int. J. Syst. Evol. Microbiol.">
        <title>Complete genome sequence of Corynebacterium casei LMG S-19264T (=DSM 44701T), isolated from a smear-ripened cheese.</title>
        <authorList>
            <consortium name="US DOE Joint Genome Institute (JGI-PGF)"/>
            <person name="Walter F."/>
            <person name="Albersmeier A."/>
            <person name="Kalinowski J."/>
            <person name="Ruckert C."/>
        </authorList>
    </citation>
    <scope>NUCLEOTIDE SEQUENCE</scope>
    <source>
        <strain evidence="2">CCM 7905</strain>
    </source>
</reference>
<proteinExistence type="predicted"/>
<feature type="domain" description="EAL" evidence="1">
    <location>
        <begin position="4"/>
        <end position="251"/>
    </location>
</feature>